<evidence type="ECO:0000259" key="1">
    <source>
        <dbReference type="Pfam" id="PF04937"/>
    </source>
</evidence>
<protein>
    <recommendedName>
        <fullName evidence="1">DUF659 domain-containing protein</fullName>
    </recommendedName>
</protein>
<dbReference type="EMBL" id="JBJKTR010000009">
    <property type="protein sequence ID" value="KAL3358525.1"/>
    <property type="molecule type" value="Genomic_DNA"/>
</dbReference>
<dbReference type="EMBL" id="JBJKTR010000009">
    <property type="protein sequence ID" value="KAL3358524.1"/>
    <property type="molecule type" value="Genomic_DNA"/>
</dbReference>
<name>A0ABD2TQD8_9SOLN</name>
<dbReference type="AlphaFoldDB" id="A0ABD2TQD8"/>
<gene>
    <name evidence="2" type="ORF">AABB24_015568</name>
</gene>
<keyword evidence="3" id="KW-1185">Reference proteome</keyword>
<feature type="domain" description="DUF659" evidence="1">
    <location>
        <begin position="11"/>
        <end position="70"/>
    </location>
</feature>
<evidence type="ECO:0000313" key="3">
    <source>
        <dbReference type="Proteomes" id="UP001627284"/>
    </source>
</evidence>
<dbReference type="Proteomes" id="UP001627284">
    <property type="component" value="Unassembled WGS sequence"/>
</dbReference>
<evidence type="ECO:0000313" key="2">
    <source>
        <dbReference type="EMBL" id="KAL3358524.1"/>
    </source>
</evidence>
<sequence>MLLYISRGDSGVENVVQTVAYTTSGWMMEAGKKLMDRCKTVFWSIDASYCMELMLQEVTKIKEALEKAKMLVQFIYSHATVLKLLRDAFPEAELLRRLVEMLHRKGRNQIEQQRLSDLVFVHCNLQFDPEGENEIAEDV</sequence>
<accession>A0ABD2TQD8</accession>
<comment type="caution">
    <text evidence="2">The sequence shown here is derived from an EMBL/GenBank/DDBJ whole genome shotgun (WGS) entry which is preliminary data.</text>
</comment>
<dbReference type="Pfam" id="PF04937">
    <property type="entry name" value="DUF659"/>
    <property type="match status" value="1"/>
</dbReference>
<organism evidence="2 3">
    <name type="scientific">Solanum stoloniferum</name>
    <dbReference type="NCBI Taxonomy" id="62892"/>
    <lineage>
        <taxon>Eukaryota</taxon>
        <taxon>Viridiplantae</taxon>
        <taxon>Streptophyta</taxon>
        <taxon>Embryophyta</taxon>
        <taxon>Tracheophyta</taxon>
        <taxon>Spermatophyta</taxon>
        <taxon>Magnoliopsida</taxon>
        <taxon>eudicotyledons</taxon>
        <taxon>Gunneridae</taxon>
        <taxon>Pentapetalae</taxon>
        <taxon>asterids</taxon>
        <taxon>lamiids</taxon>
        <taxon>Solanales</taxon>
        <taxon>Solanaceae</taxon>
        <taxon>Solanoideae</taxon>
        <taxon>Solaneae</taxon>
        <taxon>Solanum</taxon>
    </lineage>
</organism>
<reference evidence="2 3" key="1">
    <citation type="submission" date="2024-05" db="EMBL/GenBank/DDBJ databases">
        <title>De novo assembly of an allotetraploid wild potato.</title>
        <authorList>
            <person name="Hosaka A.J."/>
        </authorList>
    </citation>
    <scope>NUCLEOTIDE SEQUENCE [LARGE SCALE GENOMIC DNA]</scope>
    <source>
        <tissue evidence="2">Young leaves</tissue>
    </source>
</reference>
<dbReference type="InterPro" id="IPR007021">
    <property type="entry name" value="DUF659"/>
</dbReference>
<proteinExistence type="predicted"/>